<evidence type="ECO:0000256" key="4">
    <source>
        <dbReference type="ARBA" id="ARBA00022781"/>
    </source>
</evidence>
<evidence type="ECO:0000313" key="11">
    <source>
        <dbReference type="Proteomes" id="UP000316759"/>
    </source>
</evidence>
<evidence type="ECO:0000256" key="3">
    <source>
        <dbReference type="ARBA" id="ARBA00022547"/>
    </source>
</evidence>
<dbReference type="GO" id="GO:0045259">
    <property type="term" value="C:proton-transporting ATP synthase complex"/>
    <property type="evidence" value="ECO:0007669"/>
    <property type="project" value="UniProtKB-KW"/>
</dbReference>
<dbReference type="AlphaFoldDB" id="A0A504YS84"/>
<gene>
    <name evidence="10" type="ORF">FGIG_08662</name>
</gene>
<dbReference type="OrthoDB" id="67388at2759"/>
<keyword evidence="11" id="KW-1185">Reference proteome</keyword>
<reference evidence="10 11" key="1">
    <citation type="submission" date="2019-04" db="EMBL/GenBank/DDBJ databases">
        <title>Annotation for the trematode Fasciola gigantica.</title>
        <authorList>
            <person name="Choi Y.-J."/>
        </authorList>
    </citation>
    <scope>NUCLEOTIDE SEQUENCE [LARGE SCALE GENOMIC DNA]</scope>
    <source>
        <strain evidence="10">Uganda_cow_1</strain>
    </source>
</reference>
<dbReference type="GO" id="GO:0046933">
    <property type="term" value="F:proton-transporting ATP synthase activity, rotational mechanism"/>
    <property type="evidence" value="ECO:0007669"/>
    <property type="project" value="TreeGrafter"/>
</dbReference>
<comment type="function">
    <text evidence="9">Subunit b, of the mitochondrial membrane ATP synthase complex (F(1)F(0) ATP synthase or Complex V) that produces ATP from ADP in the presence of a proton gradient across the membrane which is generated by electron transport complexes of the respiratory chain. ATP synthase complex consist of a soluble F(1) head domain - the catalytic core - and a membrane F(1) domain - the membrane proton channel. These two domains are linked by a central stalk rotating inside the F(1) region and a stationary peripheral stalk. During catalysis, ATP synthesis in the catalytic domain of F(1) is coupled via a rotary mechanism of the central stalk subunits to proton translocation. In vivo, can only synthesize ATP although its ATP hydrolase activity can be activated artificially in vitro. Part of the complex F(0) domain. Part of the complex F(0) domain and the peripheric stalk, which acts as a stator to hold the catalytic alpha(3)beta(3) subcomplex and subunit a/ATP6 static relative to the rotary elements.</text>
</comment>
<comment type="subunit">
    <text evidence="9">F-type ATPases have 2 components, CF(1) - the catalytic core - and CF(0) - the membrane proton channel. CF(1) and CF(0) have multiple subunits.</text>
</comment>
<evidence type="ECO:0000313" key="10">
    <source>
        <dbReference type="EMBL" id="TPP63319.1"/>
    </source>
</evidence>
<evidence type="ECO:0000256" key="7">
    <source>
        <dbReference type="ARBA" id="ARBA00023128"/>
    </source>
</evidence>
<protein>
    <recommendedName>
        <fullName evidence="9">ATP synthase subunit b</fullName>
    </recommendedName>
</protein>
<evidence type="ECO:0000256" key="8">
    <source>
        <dbReference type="ARBA" id="ARBA00023136"/>
    </source>
</evidence>
<dbReference type="InterPro" id="IPR013837">
    <property type="entry name" value="ATP_synth_F0_suB"/>
</dbReference>
<proteinExistence type="inferred from homology"/>
<dbReference type="PANTHER" id="PTHR12733:SF3">
    <property type="entry name" value="ATP SYNTHASE F(0) COMPLEX SUBUNIT B1, MITOCHONDRIAL"/>
    <property type="match status" value="1"/>
</dbReference>
<accession>A0A504YS84</accession>
<dbReference type="InterPro" id="IPR008688">
    <property type="entry name" value="ATP_synth_Bsub_B/MI25"/>
</dbReference>
<keyword evidence="3 9" id="KW-0138">CF(0)</keyword>
<comment type="caution">
    <text evidence="10">The sequence shown here is derived from an EMBL/GenBank/DDBJ whole genome shotgun (WGS) entry which is preliminary data.</text>
</comment>
<organism evidence="10 11">
    <name type="scientific">Fasciola gigantica</name>
    <name type="common">Giant liver fluke</name>
    <dbReference type="NCBI Taxonomy" id="46835"/>
    <lineage>
        <taxon>Eukaryota</taxon>
        <taxon>Metazoa</taxon>
        <taxon>Spiralia</taxon>
        <taxon>Lophotrochozoa</taxon>
        <taxon>Platyhelminthes</taxon>
        <taxon>Trematoda</taxon>
        <taxon>Digenea</taxon>
        <taxon>Plagiorchiida</taxon>
        <taxon>Echinostomata</taxon>
        <taxon>Echinostomatoidea</taxon>
        <taxon>Fasciolidae</taxon>
        <taxon>Fasciola</taxon>
    </lineage>
</organism>
<comment type="similarity">
    <text evidence="1 9">Belongs to the eukaryotic ATPase B chain family.</text>
</comment>
<keyword evidence="4 9" id="KW-0375">Hydrogen ion transport</keyword>
<dbReference type="PANTHER" id="PTHR12733">
    <property type="entry name" value="MITOCHONDRIAL ATP SYNTHASE B CHAIN"/>
    <property type="match status" value="1"/>
</dbReference>
<keyword evidence="8 9" id="KW-0472">Membrane</keyword>
<dbReference type="Pfam" id="PF05405">
    <property type="entry name" value="Mt_ATP-synt_B"/>
    <property type="match status" value="1"/>
</dbReference>
<evidence type="ECO:0000256" key="6">
    <source>
        <dbReference type="ARBA" id="ARBA00023065"/>
    </source>
</evidence>
<dbReference type="Proteomes" id="UP000316759">
    <property type="component" value="Unassembled WGS sequence"/>
</dbReference>
<name>A0A504YS84_FASGI</name>
<dbReference type="SUPFAM" id="SSF161060">
    <property type="entry name" value="ATP synthase B chain-like"/>
    <property type="match status" value="1"/>
</dbReference>
<keyword evidence="6 9" id="KW-0406">Ion transport</keyword>
<keyword evidence="7 9" id="KW-0496">Mitochondrion</keyword>
<sequence length="303" mass="35153">MALAFRNLAFKGFRIESFGTLIFPSVRAASSTPQTAPAGDYLKKVEDVASKYSQHISEAVNRWEKCDEVYYGKERDMKNFPTVKYPITHPKVRLGFLPDSWFQALYPKTGVTGIFFMSNIYFRPLPFPVRINCVSSQQGDLGGRPSFRRTWRVCGYSHVAYQTVRSYYQQTSRCRPREQTRYHKPMNALIGNLDKTISTADEEIARSSAVKDLIKAKEENLDLQLEAAYRERLQQVYRAVHRRLDYHVEYENTKRRFQQQHMIHWVVNNVIQGITPSQEKETLTHCIGELRRLAKMSQAAPSV</sequence>
<dbReference type="Gene3D" id="1.20.5.2210">
    <property type="match status" value="1"/>
</dbReference>
<evidence type="ECO:0000256" key="9">
    <source>
        <dbReference type="RuleBase" id="RU368017"/>
    </source>
</evidence>
<keyword evidence="2 9" id="KW-0813">Transport</keyword>
<evidence type="ECO:0000256" key="1">
    <source>
        <dbReference type="ARBA" id="ARBA00007479"/>
    </source>
</evidence>
<keyword evidence="5 9" id="KW-0999">Mitochondrion inner membrane</keyword>
<evidence type="ECO:0000256" key="5">
    <source>
        <dbReference type="ARBA" id="ARBA00022792"/>
    </source>
</evidence>
<dbReference type="STRING" id="46835.A0A504YS84"/>
<dbReference type="EMBL" id="SUNJ01005828">
    <property type="protein sequence ID" value="TPP63319.1"/>
    <property type="molecule type" value="Genomic_DNA"/>
</dbReference>
<evidence type="ECO:0000256" key="2">
    <source>
        <dbReference type="ARBA" id="ARBA00022448"/>
    </source>
</evidence>
<comment type="subcellular location">
    <subcellularLocation>
        <location evidence="9">Mitochondrion</location>
    </subcellularLocation>
    <subcellularLocation>
        <location evidence="9">Mitochondrion inner membrane</location>
    </subcellularLocation>
</comment>
<dbReference type="GO" id="GO:0005743">
    <property type="term" value="C:mitochondrial inner membrane"/>
    <property type="evidence" value="ECO:0007669"/>
    <property type="project" value="UniProtKB-SubCell"/>
</dbReference>